<gene>
    <name evidence="6" type="ORF">SAMN05421848_1545</name>
</gene>
<comment type="similarity">
    <text evidence="1">Belongs to the ABC transporter superfamily.</text>
</comment>
<reference evidence="7" key="1">
    <citation type="submission" date="2016-10" db="EMBL/GenBank/DDBJ databases">
        <authorList>
            <person name="Varghese N."/>
            <person name="Submissions S."/>
        </authorList>
    </citation>
    <scope>NUCLEOTIDE SEQUENCE [LARGE SCALE GENOMIC DNA]</scope>
    <source>
        <strain evidence="7">DSM 23439</strain>
    </source>
</reference>
<evidence type="ECO:0000256" key="2">
    <source>
        <dbReference type="ARBA" id="ARBA00022448"/>
    </source>
</evidence>
<accession>A0A1I1JQC1</accession>
<organism evidence="6 7">
    <name type="scientific">Kushneria avicenniae</name>
    <dbReference type="NCBI Taxonomy" id="402385"/>
    <lineage>
        <taxon>Bacteria</taxon>
        <taxon>Pseudomonadati</taxon>
        <taxon>Pseudomonadota</taxon>
        <taxon>Gammaproteobacteria</taxon>
        <taxon>Oceanospirillales</taxon>
        <taxon>Halomonadaceae</taxon>
        <taxon>Kushneria</taxon>
    </lineage>
</organism>
<dbReference type="SUPFAM" id="SSF52540">
    <property type="entry name" value="P-loop containing nucleoside triphosphate hydrolases"/>
    <property type="match status" value="1"/>
</dbReference>
<evidence type="ECO:0000259" key="5">
    <source>
        <dbReference type="PROSITE" id="PS50893"/>
    </source>
</evidence>
<feature type="domain" description="ABC transporter" evidence="5">
    <location>
        <begin position="3"/>
        <end position="235"/>
    </location>
</feature>
<dbReference type="Gene3D" id="3.40.50.300">
    <property type="entry name" value="P-loop containing nucleotide triphosphate hydrolases"/>
    <property type="match status" value="1"/>
</dbReference>
<evidence type="ECO:0000313" key="7">
    <source>
        <dbReference type="Proteomes" id="UP000199046"/>
    </source>
</evidence>
<name>A0A1I1JQC1_9GAMM</name>
<protein>
    <submittedName>
        <fullName evidence="6">Iron complex transport system ATP-binding protein</fullName>
    </submittedName>
</protein>
<keyword evidence="4 6" id="KW-0067">ATP-binding</keyword>
<keyword evidence="3" id="KW-0547">Nucleotide-binding</keyword>
<dbReference type="PROSITE" id="PS50893">
    <property type="entry name" value="ABC_TRANSPORTER_2"/>
    <property type="match status" value="1"/>
</dbReference>
<dbReference type="OrthoDB" id="6461291at2"/>
<keyword evidence="7" id="KW-1185">Reference proteome</keyword>
<dbReference type="Pfam" id="PF00005">
    <property type="entry name" value="ABC_tran"/>
    <property type="match status" value="1"/>
</dbReference>
<dbReference type="InterPro" id="IPR003593">
    <property type="entry name" value="AAA+_ATPase"/>
</dbReference>
<sequence>MSIQAHGVSWSTAGRLIVDDVSLAITPGETVGLLGPNGSGKSSLLRLLCGLRRATEGVVTFDDAPLEQLSRREIARRLALVEQNATTDADVTVLDVVRLGRTPWRSILSGWHEEDSAAVEQALAQVGMTTRRHQSWHTLSGGERQRVHIARALAQRPQELLLDEPTNHLDIQHQLEILALVRRLSTTCVMALHDLNLAAMFCDQLVLLKEGRLAAAGKPESVLTSQRILEVYGVETVIERSPHHGCLHVHYLPRRDTSTQAPLTPYA</sequence>
<evidence type="ECO:0000256" key="1">
    <source>
        <dbReference type="ARBA" id="ARBA00005417"/>
    </source>
</evidence>
<evidence type="ECO:0000256" key="4">
    <source>
        <dbReference type="ARBA" id="ARBA00022840"/>
    </source>
</evidence>
<dbReference type="RefSeq" id="WP_090132552.1">
    <property type="nucleotide sequence ID" value="NZ_FOLY01000003.1"/>
</dbReference>
<dbReference type="GO" id="GO:0016887">
    <property type="term" value="F:ATP hydrolysis activity"/>
    <property type="evidence" value="ECO:0007669"/>
    <property type="project" value="InterPro"/>
</dbReference>
<dbReference type="AlphaFoldDB" id="A0A1I1JQC1"/>
<evidence type="ECO:0000313" key="6">
    <source>
        <dbReference type="EMBL" id="SFC47570.1"/>
    </source>
</evidence>
<evidence type="ECO:0000256" key="3">
    <source>
        <dbReference type="ARBA" id="ARBA00022741"/>
    </source>
</evidence>
<dbReference type="SMART" id="SM00382">
    <property type="entry name" value="AAA"/>
    <property type="match status" value="1"/>
</dbReference>
<dbReference type="InterPro" id="IPR027417">
    <property type="entry name" value="P-loop_NTPase"/>
</dbReference>
<dbReference type="Proteomes" id="UP000199046">
    <property type="component" value="Unassembled WGS sequence"/>
</dbReference>
<keyword evidence="2" id="KW-0813">Transport</keyword>
<dbReference type="FunFam" id="3.40.50.300:FF:000134">
    <property type="entry name" value="Iron-enterobactin ABC transporter ATP-binding protein"/>
    <property type="match status" value="1"/>
</dbReference>
<dbReference type="InterPro" id="IPR003439">
    <property type="entry name" value="ABC_transporter-like_ATP-bd"/>
</dbReference>
<dbReference type="GO" id="GO:0005524">
    <property type="term" value="F:ATP binding"/>
    <property type="evidence" value="ECO:0007669"/>
    <property type="project" value="UniProtKB-KW"/>
</dbReference>
<dbReference type="CDD" id="cd03214">
    <property type="entry name" value="ABC_Iron-Siderophores_B12_Hemin"/>
    <property type="match status" value="1"/>
</dbReference>
<dbReference type="PANTHER" id="PTHR42794">
    <property type="entry name" value="HEMIN IMPORT ATP-BINDING PROTEIN HMUV"/>
    <property type="match status" value="1"/>
</dbReference>
<dbReference type="PANTHER" id="PTHR42794:SF2">
    <property type="entry name" value="ABC TRANSPORTER ATP-BINDING PROTEIN"/>
    <property type="match status" value="1"/>
</dbReference>
<dbReference type="STRING" id="402385.SAMN05421848_1545"/>
<dbReference type="EMBL" id="FOLY01000003">
    <property type="protein sequence ID" value="SFC47570.1"/>
    <property type="molecule type" value="Genomic_DNA"/>
</dbReference>
<proteinExistence type="inferred from homology"/>